<dbReference type="GO" id="GO:0005737">
    <property type="term" value="C:cytoplasm"/>
    <property type="evidence" value="ECO:0007669"/>
    <property type="project" value="TreeGrafter"/>
</dbReference>
<evidence type="ECO:0000256" key="1">
    <source>
        <dbReference type="ARBA" id="ARBA00022527"/>
    </source>
</evidence>
<dbReference type="SMART" id="SM00220">
    <property type="entry name" value="S_TKc"/>
    <property type="match status" value="1"/>
</dbReference>
<evidence type="ECO:0000259" key="6">
    <source>
        <dbReference type="PROSITE" id="PS50011"/>
    </source>
</evidence>
<organism evidence="7 8">
    <name type="scientific">Onchocerca volvulus</name>
    <dbReference type="NCBI Taxonomy" id="6282"/>
    <lineage>
        <taxon>Eukaryota</taxon>
        <taxon>Metazoa</taxon>
        <taxon>Ecdysozoa</taxon>
        <taxon>Nematoda</taxon>
        <taxon>Chromadorea</taxon>
        <taxon>Rhabditida</taxon>
        <taxon>Spirurina</taxon>
        <taxon>Spiruromorpha</taxon>
        <taxon>Filarioidea</taxon>
        <taxon>Onchocercidae</taxon>
        <taxon>Onchocerca</taxon>
    </lineage>
</organism>
<sequence length="331" mass="37616">MANTSNVKVMTDSIPDLSENSHLAFVEFLSNFPENNHLAIADSLSSLSENNHLPIATTSTASNAICSGTFGFKDLSHYEDPENAIIDESFMPIELRGKKWKTNKVLGEGGNFKVYLITNNDGLQFAMRMSRKQDCSTEIYEKDEERQRKTTARIKQHSENALRLKELIGNHPNIVMLIGFRQVGLYSQQFVEYVGGGDLYDFIEENYIRKKRRMGTEKIRSLFNDLLQAVKHIHNLHIAHMDIKVENCLLTRNGILKLTDFDHAKDFIPGVLMSGSVYATEAYAAPETFNKLYKPACADIWACGIFLVFLLKNNVPWEVADGLIFKYQDFN</sequence>
<feature type="domain" description="Protein kinase" evidence="6">
    <location>
        <begin position="100"/>
        <end position="331"/>
    </location>
</feature>
<dbReference type="GO" id="GO:0005524">
    <property type="term" value="F:ATP binding"/>
    <property type="evidence" value="ECO:0007669"/>
    <property type="project" value="UniProtKB-KW"/>
</dbReference>
<accession>A0A8R1TLX6</accession>
<dbReference type="Gene3D" id="1.10.510.10">
    <property type="entry name" value="Transferase(Phosphotransferase) domain 1"/>
    <property type="match status" value="1"/>
</dbReference>
<keyword evidence="5" id="KW-0067">ATP-binding</keyword>
<keyword evidence="1" id="KW-0723">Serine/threonine-protein kinase</keyword>
<evidence type="ECO:0000256" key="3">
    <source>
        <dbReference type="ARBA" id="ARBA00022741"/>
    </source>
</evidence>
<reference evidence="8" key="1">
    <citation type="submission" date="2013-10" db="EMBL/GenBank/DDBJ databases">
        <title>Genome sequencing of Onchocerca volvulus.</title>
        <authorList>
            <person name="Cotton J."/>
            <person name="Tsai J."/>
            <person name="Stanley E."/>
            <person name="Tracey A."/>
            <person name="Holroyd N."/>
            <person name="Lustigman S."/>
            <person name="Berriman M."/>
        </authorList>
    </citation>
    <scope>NUCLEOTIDE SEQUENCE</scope>
</reference>
<dbReference type="PANTHER" id="PTHR24346">
    <property type="entry name" value="MAP/MICROTUBULE AFFINITY-REGULATING KINASE"/>
    <property type="match status" value="1"/>
</dbReference>
<dbReference type="OMA" id="DYADIWA"/>
<dbReference type="SUPFAM" id="SSF56112">
    <property type="entry name" value="Protein kinase-like (PK-like)"/>
    <property type="match status" value="1"/>
</dbReference>
<reference evidence="7" key="2">
    <citation type="submission" date="2022-06" db="UniProtKB">
        <authorList>
            <consortium name="EnsemblMetazoa"/>
        </authorList>
    </citation>
    <scope>IDENTIFICATION</scope>
</reference>
<dbReference type="GO" id="GO:0004674">
    <property type="term" value="F:protein serine/threonine kinase activity"/>
    <property type="evidence" value="ECO:0007669"/>
    <property type="project" value="UniProtKB-KW"/>
</dbReference>
<name>A0A8R1TLX6_ONCVO</name>
<keyword evidence="4" id="KW-0418">Kinase</keyword>
<dbReference type="InterPro" id="IPR011009">
    <property type="entry name" value="Kinase-like_dom_sf"/>
</dbReference>
<dbReference type="PANTHER" id="PTHR24346:SF82">
    <property type="entry name" value="KP78A-RELATED"/>
    <property type="match status" value="1"/>
</dbReference>
<dbReference type="EnsemblMetazoa" id="OVOC11976.1">
    <property type="protein sequence ID" value="OVOC11976.1"/>
    <property type="gene ID" value="WBGene00248785"/>
</dbReference>
<evidence type="ECO:0000256" key="2">
    <source>
        <dbReference type="ARBA" id="ARBA00022679"/>
    </source>
</evidence>
<dbReference type="EMBL" id="CMVM020000383">
    <property type="status" value="NOT_ANNOTATED_CDS"/>
    <property type="molecule type" value="Genomic_DNA"/>
</dbReference>
<dbReference type="InterPro" id="IPR008271">
    <property type="entry name" value="Ser/Thr_kinase_AS"/>
</dbReference>
<evidence type="ECO:0000313" key="7">
    <source>
        <dbReference type="EnsemblMetazoa" id="OVOC11976.1"/>
    </source>
</evidence>
<dbReference type="PROSITE" id="PS50011">
    <property type="entry name" value="PROTEIN_KINASE_DOM"/>
    <property type="match status" value="1"/>
</dbReference>
<evidence type="ECO:0000256" key="4">
    <source>
        <dbReference type="ARBA" id="ARBA00022777"/>
    </source>
</evidence>
<dbReference type="InterPro" id="IPR000719">
    <property type="entry name" value="Prot_kinase_dom"/>
</dbReference>
<keyword evidence="2" id="KW-0808">Transferase</keyword>
<proteinExistence type="predicted"/>
<protein>
    <submittedName>
        <fullName evidence="7">Protein kinase domain-containing protein</fullName>
    </submittedName>
</protein>
<evidence type="ECO:0000313" key="8">
    <source>
        <dbReference type="Proteomes" id="UP000024404"/>
    </source>
</evidence>
<dbReference type="Pfam" id="PF00069">
    <property type="entry name" value="Pkinase"/>
    <property type="match status" value="1"/>
</dbReference>
<dbReference type="AlphaFoldDB" id="A0A8R1TLX6"/>
<dbReference type="PROSITE" id="PS00108">
    <property type="entry name" value="PROTEIN_KINASE_ST"/>
    <property type="match status" value="1"/>
</dbReference>
<dbReference type="GO" id="GO:0035556">
    <property type="term" value="P:intracellular signal transduction"/>
    <property type="evidence" value="ECO:0007669"/>
    <property type="project" value="TreeGrafter"/>
</dbReference>
<keyword evidence="3" id="KW-0547">Nucleotide-binding</keyword>
<keyword evidence="8" id="KW-1185">Reference proteome</keyword>
<evidence type="ECO:0000256" key="5">
    <source>
        <dbReference type="ARBA" id="ARBA00022840"/>
    </source>
</evidence>
<dbReference type="Proteomes" id="UP000024404">
    <property type="component" value="Unassembled WGS sequence"/>
</dbReference>